<dbReference type="InterPro" id="IPR038753">
    <property type="entry name" value="NFKBIL1"/>
</dbReference>
<organism evidence="7 8">
    <name type="scientific">Papiliotrema laurentii</name>
    <name type="common">Cryptococcus laurentii</name>
    <dbReference type="NCBI Taxonomy" id="5418"/>
    <lineage>
        <taxon>Eukaryota</taxon>
        <taxon>Fungi</taxon>
        <taxon>Dikarya</taxon>
        <taxon>Basidiomycota</taxon>
        <taxon>Agaricomycotina</taxon>
        <taxon>Tremellomycetes</taxon>
        <taxon>Tremellales</taxon>
        <taxon>Rhynchogastremaceae</taxon>
        <taxon>Papiliotrema</taxon>
    </lineage>
</organism>
<dbReference type="EMBL" id="JAODAN010000010">
    <property type="protein sequence ID" value="KAK1921831.1"/>
    <property type="molecule type" value="Genomic_DNA"/>
</dbReference>
<evidence type="ECO:0000256" key="6">
    <source>
        <dbReference type="SAM" id="MobiDB-lite"/>
    </source>
</evidence>
<keyword evidence="2" id="KW-0597">Phosphoprotein</keyword>
<dbReference type="PANTHER" id="PTHR15263:SF1">
    <property type="entry name" value="NF-KAPPA-B INHIBITOR-LIKE PROTEIN 1"/>
    <property type="match status" value="1"/>
</dbReference>
<dbReference type="AlphaFoldDB" id="A0AAD9CZ82"/>
<reference evidence="7" key="1">
    <citation type="submission" date="2023-02" db="EMBL/GenBank/DDBJ databases">
        <title>Identification and recombinant expression of a fungal hydrolase from Papiliotrema laurentii that hydrolyzes apple cutin and clears colloidal polyester polyurethane.</title>
        <authorList>
            <consortium name="DOE Joint Genome Institute"/>
            <person name="Roman V.A."/>
            <person name="Bojanowski C."/>
            <person name="Crable B.R."/>
            <person name="Wagner D.N."/>
            <person name="Hung C.S."/>
            <person name="Nadeau L.J."/>
            <person name="Schratz L."/>
            <person name="Haridas S."/>
            <person name="Pangilinan J."/>
            <person name="Lipzen A."/>
            <person name="Na H."/>
            <person name="Yan M."/>
            <person name="Ng V."/>
            <person name="Grigoriev I.V."/>
            <person name="Spatafora J.W."/>
            <person name="Barlow D."/>
            <person name="Biffinger J."/>
            <person name="Kelley-Loughnane N."/>
            <person name="Varaljay V.A."/>
            <person name="Crookes-Goodson W.J."/>
        </authorList>
    </citation>
    <scope>NUCLEOTIDE SEQUENCE</scope>
    <source>
        <strain evidence="7">5307AH</strain>
    </source>
</reference>
<gene>
    <name evidence="7" type="ORF">DB88DRAFT_542633</name>
</gene>
<dbReference type="GO" id="GO:0005634">
    <property type="term" value="C:nucleus"/>
    <property type="evidence" value="ECO:0007669"/>
    <property type="project" value="UniProtKB-SubCell"/>
</dbReference>
<evidence type="ECO:0000256" key="3">
    <source>
        <dbReference type="ARBA" id="ARBA00022737"/>
    </source>
</evidence>
<comment type="subcellular location">
    <subcellularLocation>
        <location evidence="1">Nucleus</location>
    </subcellularLocation>
</comment>
<feature type="compositionally biased region" description="Basic and acidic residues" evidence="6">
    <location>
        <begin position="204"/>
        <end position="249"/>
    </location>
</feature>
<feature type="region of interest" description="Disordered" evidence="6">
    <location>
        <begin position="203"/>
        <end position="249"/>
    </location>
</feature>
<keyword evidence="3" id="KW-0677">Repeat</keyword>
<sequence length="367" mass="42647">MAFASSNREGDAYAIPRPSGRIKLKETSGDVASRIYAREQRRYQRQQERIARVNGLPFPRPRSRSTSPLGAPRTDIDGGVDWASWSARRAGNRKQRMEEEEKWMEEDISRPWAAWEFSHSTGTADPTIPARYRTMPSSSTFQFTHSASGSSFTFTHTESYPQPRTAFREVHLSGGVAPSMGSMTPEEYAQWLREGFAGLQNRAEMNERERRRWEQTRQEQERVIREEQEEKQRQRRERRAEKRRTEETARIVEDGKSAKRARYVARWKAITTTGGEIEETNITFDDIPWPVYDTASIDKPQVKEFMVDMARQNGEDVKKTLRETIRAFHPDRFFGRILPRVRPDDRERVKEAVESCSRIINALAGEL</sequence>
<name>A0AAD9CZ82_PAPLA</name>
<protein>
    <submittedName>
        <fullName evidence="7">Uncharacterized protein</fullName>
    </submittedName>
</protein>
<comment type="caution">
    <text evidence="7">The sequence shown here is derived from an EMBL/GenBank/DDBJ whole genome shotgun (WGS) entry which is preliminary data.</text>
</comment>
<feature type="region of interest" description="Disordered" evidence="6">
    <location>
        <begin position="51"/>
        <end position="78"/>
    </location>
</feature>
<keyword evidence="8" id="KW-1185">Reference proteome</keyword>
<evidence type="ECO:0000313" key="7">
    <source>
        <dbReference type="EMBL" id="KAK1921831.1"/>
    </source>
</evidence>
<evidence type="ECO:0000256" key="1">
    <source>
        <dbReference type="ARBA" id="ARBA00004123"/>
    </source>
</evidence>
<keyword evidence="4" id="KW-0040">ANK repeat</keyword>
<dbReference type="Proteomes" id="UP001182556">
    <property type="component" value="Unassembled WGS sequence"/>
</dbReference>
<dbReference type="PANTHER" id="PTHR15263">
    <property type="entry name" value="I-KAPPA-B-LIKE PROTEIN IKBL"/>
    <property type="match status" value="1"/>
</dbReference>
<accession>A0AAD9CZ82</accession>
<evidence type="ECO:0000256" key="2">
    <source>
        <dbReference type="ARBA" id="ARBA00022553"/>
    </source>
</evidence>
<keyword evidence="5" id="KW-0539">Nucleus</keyword>
<evidence type="ECO:0000313" key="8">
    <source>
        <dbReference type="Proteomes" id="UP001182556"/>
    </source>
</evidence>
<dbReference type="GO" id="GO:0043124">
    <property type="term" value="P:negative regulation of canonical NF-kappaB signal transduction"/>
    <property type="evidence" value="ECO:0007669"/>
    <property type="project" value="InterPro"/>
</dbReference>
<evidence type="ECO:0000256" key="4">
    <source>
        <dbReference type="ARBA" id="ARBA00023043"/>
    </source>
</evidence>
<proteinExistence type="predicted"/>
<evidence type="ECO:0000256" key="5">
    <source>
        <dbReference type="ARBA" id="ARBA00023242"/>
    </source>
</evidence>